<dbReference type="InterPro" id="IPR011009">
    <property type="entry name" value="Kinase-like_dom_sf"/>
</dbReference>
<keyword evidence="2" id="KW-0723">Serine/threonine-protein kinase</keyword>
<dbReference type="PROSITE" id="PS50011">
    <property type="entry name" value="PROTEIN_KINASE_DOM"/>
    <property type="match status" value="1"/>
</dbReference>
<keyword evidence="3" id="KW-0597">Phosphoprotein</keyword>
<feature type="compositionally biased region" description="Polar residues" evidence="9">
    <location>
        <begin position="258"/>
        <end position="274"/>
    </location>
</feature>
<dbReference type="PANTHER" id="PTHR11042:SF91">
    <property type="entry name" value="EUKARYOTIC TRANSLATION INITIATION FACTOR 2-ALPHA KINASE"/>
    <property type="match status" value="1"/>
</dbReference>
<dbReference type="EC" id="2.7.11.1" evidence="1"/>
<dbReference type="InterPro" id="IPR008271">
    <property type="entry name" value="Ser/Thr_kinase_AS"/>
</dbReference>
<evidence type="ECO:0000256" key="4">
    <source>
        <dbReference type="ARBA" id="ARBA00022679"/>
    </source>
</evidence>
<dbReference type="SUPFAM" id="SSF56112">
    <property type="entry name" value="Protein kinase-like (PK-like)"/>
    <property type="match status" value="1"/>
</dbReference>
<keyword evidence="6" id="KW-0418">Kinase</keyword>
<keyword evidence="7" id="KW-0067">ATP-binding</keyword>
<protein>
    <recommendedName>
        <fullName evidence="1">non-specific serine/threonine protein kinase</fullName>
        <ecNumber evidence="1">2.7.11.1</ecNumber>
    </recommendedName>
</protein>
<dbReference type="PANTHER" id="PTHR11042">
    <property type="entry name" value="EUKARYOTIC TRANSLATION INITIATION FACTOR 2-ALPHA KINASE EIF2-ALPHA KINASE -RELATED"/>
    <property type="match status" value="1"/>
</dbReference>
<evidence type="ECO:0000313" key="11">
    <source>
        <dbReference type="EMBL" id="KAK2186426.1"/>
    </source>
</evidence>
<dbReference type="InterPro" id="IPR000719">
    <property type="entry name" value="Prot_kinase_dom"/>
</dbReference>
<evidence type="ECO:0000256" key="9">
    <source>
        <dbReference type="SAM" id="MobiDB-lite"/>
    </source>
</evidence>
<feature type="compositionally biased region" description="Polar residues" evidence="9">
    <location>
        <begin position="1"/>
        <end position="10"/>
    </location>
</feature>
<feature type="region of interest" description="Disordered" evidence="9">
    <location>
        <begin position="251"/>
        <end position="274"/>
    </location>
</feature>
<dbReference type="Pfam" id="PF00069">
    <property type="entry name" value="Pkinase"/>
    <property type="match status" value="1"/>
</dbReference>
<evidence type="ECO:0000256" key="3">
    <source>
        <dbReference type="ARBA" id="ARBA00022553"/>
    </source>
</evidence>
<gene>
    <name evidence="11" type="ORF">NP493_200g02009</name>
</gene>
<evidence type="ECO:0000259" key="10">
    <source>
        <dbReference type="PROSITE" id="PS50011"/>
    </source>
</evidence>
<dbReference type="GO" id="GO:0005634">
    <property type="term" value="C:nucleus"/>
    <property type="evidence" value="ECO:0007669"/>
    <property type="project" value="TreeGrafter"/>
</dbReference>
<name>A0AAD9UEK1_RIDPI</name>
<dbReference type="InterPro" id="IPR050339">
    <property type="entry name" value="CC_SR_Kinase"/>
</dbReference>
<dbReference type="GO" id="GO:0005737">
    <property type="term" value="C:cytoplasm"/>
    <property type="evidence" value="ECO:0007669"/>
    <property type="project" value="TreeGrafter"/>
</dbReference>
<evidence type="ECO:0000256" key="2">
    <source>
        <dbReference type="ARBA" id="ARBA00022527"/>
    </source>
</evidence>
<evidence type="ECO:0000313" key="12">
    <source>
        <dbReference type="Proteomes" id="UP001209878"/>
    </source>
</evidence>
<comment type="similarity">
    <text evidence="8">Belongs to the protein kinase superfamily. Ser/Thr protein kinase family. GCN2 subfamily.</text>
</comment>
<dbReference type="GO" id="GO:0005524">
    <property type="term" value="F:ATP binding"/>
    <property type="evidence" value="ECO:0007669"/>
    <property type="project" value="UniProtKB-KW"/>
</dbReference>
<evidence type="ECO:0000256" key="1">
    <source>
        <dbReference type="ARBA" id="ARBA00012513"/>
    </source>
</evidence>
<dbReference type="SMART" id="SM00220">
    <property type="entry name" value="S_TKc"/>
    <property type="match status" value="1"/>
</dbReference>
<sequence>MRDRFSQLSVDQHSGSDDTSTSTSQQSSDTAVTTNEPHLLLYIQMQLCRRESLKDWLCANTLDRDPKQMLCVFDQILLAVDYVHECGMIHRDLKPSNIFFSLDGTVKVGDFGLVTATEEHVTEDDSEIWGDRVTTQTPQRHTNQVGTKLYMSPEQIAGNDYTHKVDIYALGMIFFELFYPFTTEMERLDTLLAVKQLQFPETFSRDLPSKCTFLKPLLSHNPSERPDTKDIRSDALLANFEEVRVAAERLRIVPTPKPQSDSPSSGSLVNKDNS</sequence>
<proteinExistence type="inferred from homology"/>
<dbReference type="Gene3D" id="1.10.510.10">
    <property type="entry name" value="Transferase(Phosphotransferase) domain 1"/>
    <property type="match status" value="1"/>
</dbReference>
<comment type="caution">
    <text evidence="11">The sequence shown here is derived from an EMBL/GenBank/DDBJ whole genome shotgun (WGS) entry which is preliminary data.</text>
</comment>
<organism evidence="11 12">
    <name type="scientific">Ridgeia piscesae</name>
    <name type="common">Tubeworm</name>
    <dbReference type="NCBI Taxonomy" id="27915"/>
    <lineage>
        <taxon>Eukaryota</taxon>
        <taxon>Metazoa</taxon>
        <taxon>Spiralia</taxon>
        <taxon>Lophotrochozoa</taxon>
        <taxon>Annelida</taxon>
        <taxon>Polychaeta</taxon>
        <taxon>Sedentaria</taxon>
        <taxon>Canalipalpata</taxon>
        <taxon>Sabellida</taxon>
        <taxon>Siboglinidae</taxon>
        <taxon>Ridgeia</taxon>
    </lineage>
</organism>
<evidence type="ECO:0000256" key="5">
    <source>
        <dbReference type="ARBA" id="ARBA00022741"/>
    </source>
</evidence>
<dbReference type="Proteomes" id="UP001209878">
    <property type="component" value="Unassembled WGS sequence"/>
</dbReference>
<keyword evidence="5" id="KW-0547">Nucleotide-binding</keyword>
<reference evidence="11" key="1">
    <citation type="journal article" date="2023" name="Mol. Biol. Evol.">
        <title>Third-Generation Sequencing Reveals the Adaptive Role of the Epigenome in Three Deep-Sea Polychaetes.</title>
        <authorList>
            <person name="Perez M."/>
            <person name="Aroh O."/>
            <person name="Sun Y."/>
            <person name="Lan Y."/>
            <person name="Juniper S.K."/>
            <person name="Young C.R."/>
            <person name="Angers B."/>
            <person name="Qian P.Y."/>
        </authorList>
    </citation>
    <scope>NUCLEOTIDE SEQUENCE</scope>
    <source>
        <strain evidence="11">R07B-5</strain>
    </source>
</reference>
<accession>A0AAD9UEK1</accession>
<dbReference type="FunFam" id="1.10.510.10:FF:000251">
    <property type="entry name" value="eukaryotic translation initiation factor 2-alpha kinase 3"/>
    <property type="match status" value="1"/>
</dbReference>
<dbReference type="GO" id="GO:0004694">
    <property type="term" value="F:eukaryotic translation initiation factor 2alpha kinase activity"/>
    <property type="evidence" value="ECO:0007669"/>
    <property type="project" value="TreeGrafter"/>
</dbReference>
<feature type="compositionally biased region" description="Low complexity" evidence="9">
    <location>
        <begin position="11"/>
        <end position="30"/>
    </location>
</feature>
<evidence type="ECO:0000256" key="7">
    <source>
        <dbReference type="ARBA" id="ARBA00022840"/>
    </source>
</evidence>
<evidence type="ECO:0000256" key="8">
    <source>
        <dbReference type="ARBA" id="ARBA00037982"/>
    </source>
</evidence>
<evidence type="ECO:0000256" key="6">
    <source>
        <dbReference type="ARBA" id="ARBA00022777"/>
    </source>
</evidence>
<feature type="domain" description="Protein kinase" evidence="10">
    <location>
        <begin position="1"/>
        <end position="237"/>
    </location>
</feature>
<feature type="region of interest" description="Disordered" evidence="9">
    <location>
        <begin position="1"/>
        <end position="32"/>
    </location>
</feature>
<keyword evidence="4" id="KW-0808">Transferase</keyword>
<dbReference type="PROSITE" id="PS00108">
    <property type="entry name" value="PROTEIN_KINASE_ST"/>
    <property type="match status" value="1"/>
</dbReference>
<keyword evidence="12" id="KW-1185">Reference proteome</keyword>
<dbReference type="EMBL" id="JAODUO010000200">
    <property type="protein sequence ID" value="KAK2186426.1"/>
    <property type="molecule type" value="Genomic_DNA"/>
</dbReference>
<dbReference type="AlphaFoldDB" id="A0AAD9UEK1"/>